<dbReference type="EMBL" id="QJSW01000002">
    <property type="protein sequence ID" value="PYE51433.1"/>
    <property type="molecule type" value="Genomic_DNA"/>
</dbReference>
<reference evidence="2 4" key="2">
    <citation type="submission" date="2020-06" db="EMBL/GenBank/DDBJ databases">
        <title>Complete genome of Paenibacillus barcinonensis KACC11450.</title>
        <authorList>
            <person name="Kim M."/>
            <person name="Park Y.-J."/>
            <person name="Shin J.-H."/>
        </authorList>
    </citation>
    <scope>NUCLEOTIDE SEQUENCE [LARGE SCALE GENOMIC DNA]</scope>
    <source>
        <strain evidence="2 4">KACC11450</strain>
    </source>
</reference>
<protein>
    <submittedName>
        <fullName evidence="1">Uncharacterized protein</fullName>
    </submittedName>
</protein>
<gene>
    <name evidence="1" type="ORF">DFQ00_102227</name>
    <name evidence="2" type="ORF">HUB98_05445</name>
</gene>
<dbReference type="EMBL" id="CP054614">
    <property type="protein sequence ID" value="QKS55826.1"/>
    <property type="molecule type" value="Genomic_DNA"/>
</dbReference>
<organism evidence="1 3">
    <name type="scientific">Paenibacillus barcinonensis</name>
    <dbReference type="NCBI Taxonomy" id="198119"/>
    <lineage>
        <taxon>Bacteria</taxon>
        <taxon>Bacillati</taxon>
        <taxon>Bacillota</taxon>
        <taxon>Bacilli</taxon>
        <taxon>Bacillales</taxon>
        <taxon>Paenibacillaceae</taxon>
        <taxon>Paenibacillus</taxon>
    </lineage>
</organism>
<dbReference type="AlphaFoldDB" id="A0A2V4W802"/>
<accession>A0A2V4W802</accession>
<evidence type="ECO:0000313" key="3">
    <source>
        <dbReference type="Proteomes" id="UP000247790"/>
    </source>
</evidence>
<proteinExistence type="predicted"/>
<evidence type="ECO:0000313" key="4">
    <source>
        <dbReference type="Proteomes" id="UP000509327"/>
    </source>
</evidence>
<dbReference type="OrthoDB" id="2665593at2"/>
<keyword evidence="4" id="KW-1185">Reference proteome</keyword>
<evidence type="ECO:0000313" key="2">
    <source>
        <dbReference type="EMBL" id="QKS55826.1"/>
    </source>
</evidence>
<evidence type="ECO:0000313" key="1">
    <source>
        <dbReference type="EMBL" id="PYE51433.1"/>
    </source>
</evidence>
<name>A0A2V4W802_PAEBA</name>
<dbReference type="Proteomes" id="UP000247790">
    <property type="component" value="Unassembled WGS sequence"/>
</dbReference>
<dbReference type="Proteomes" id="UP000509327">
    <property type="component" value="Chromosome"/>
</dbReference>
<sequence length="90" mass="10473">MEIAARARLRPNKDEDLIEAWKRLPPHEDKSDVVRRALRLLFFGTGSSLNINELPLPFEEDTELSMQSEEEQMESSEVYDDKLDELFGSF</sequence>
<reference evidence="1 3" key="1">
    <citation type="submission" date="2018-06" db="EMBL/GenBank/DDBJ databases">
        <title>Genomic Encyclopedia of Type Strains, Phase III (KMG-III): the genomes of soil and plant-associated and newly described type strains.</title>
        <authorList>
            <person name="Whitman W."/>
        </authorList>
    </citation>
    <scope>NUCLEOTIDE SEQUENCE [LARGE SCALE GENOMIC DNA]</scope>
    <source>
        <strain evidence="1 3">CECT 7022</strain>
    </source>
</reference>
<dbReference type="RefSeq" id="WP_110894479.1">
    <property type="nucleotide sequence ID" value="NZ_CP054614.1"/>
</dbReference>